<evidence type="ECO:0000256" key="1">
    <source>
        <dbReference type="SAM" id="MobiDB-lite"/>
    </source>
</evidence>
<dbReference type="AlphaFoldDB" id="A0AAW1PCD9"/>
<dbReference type="Proteomes" id="UP001489004">
    <property type="component" value="Unassembled WGS sequence"/>
</dbReference>
<feature type="compositionally biased region" description="Basic and acidic residues" evidence="1">
    <location>
        <begin position="123"/>
        <end position="133"/>
    </location>
</feature>
<name>A0AAW1PCD9_9CHLO</name>
<sequence>MAASTGYAMEPVTSDPPRLAAVHSPAASHNADLREPRIPEVIDLSSDSEGGGEIVPPHRVTGQRGSTGVTGPTAYSEIDQDHACNLDEDALRAQEQVEMEQADPFDLPEEALRAQEQAADDEVTGRRLQEHHACTGGPGVPGDLVSDPEAEQLMSMLAWQMDDTLQQHEEGARRYPRYTAYNHADVIGYPPPAN</sequence>
<protein>
    <submittedName>
        <fullName evidence="2">Uncharacterized protein</fullName>
    </submittedName>
</protein>
<gene>
    <name evidence="2" type="ORF">WJX72_000110</name>
</gene>
<evidence type="ECO:0000313" key="2">
    <source>
        <dbReference type="EMBL" id="KAK9805469.1"/>
    </source>
</evidence>
<feature type="region of interest" description="Disordered" evidence="1">
    <location>
        <begin position="1"/>
        <end position="75"/>
    </location>
</feature>
<reference evidence="2 3" key="1">
    <citation type="journal article" date="2024" name="Nat. Commun.">
        <title>Phylogenomics reveals the evolutionary origins of lichenization in chlorophyte algae.</title>
        <authorList>
            <person name="Puginier C."/>
            <person name="Libourel C."/>
            <person name="Otte J."/>
            <person name="Skaloud P."/>
            <person name="Haon M."/>
            <person name="Grisel S."/>
            <person name="Petersen M."/>
            <person name="Berrin J.G."/>
            <person name="Delaux P.M."/>
            <person name="Dal Grande F."/>
            <person name="Keller J."/>
        </authorList>
    </citation>
    <scope>NUCLEOTIDE SEQUENCE [LARGE SCALE GENOMIC DNA]</scope>
    <source>
        <strain evidence="2 3">SAG 2043</strain>
    </source>
</reference>
<comment type="caution">
    <text evidence="2">The sequence shown here is derived from an EMBL/GenBank/DDBJ whole genome shotgun (WGS) entry which is preliminary data.</text>
</comment>
<proteinExistence type="predicted"/>
<organism evidence="2 3">
    <name type="scientific">[Myrmecia] bisecta</name>
    <dbReference type="NCBI Taxonomy" id="41462"/>
    <lineage>
        <taxon>Eukaryota</taxon>
        <taxon>Viridiplantae</taxon>
        <taxon>Chlorophyta</taxon>
        <taxon>core chlorophytes</taxon>
        <taxon>Trebouxiophyceae</taxon>
        <taxon>Trebouxiales</taxon>
        <taxon>Trebouxiaceae</taxon>
        <taxon>Myrmecia</taxon>
    </lineage>
</organism>
<accession>A0AAW1PCD9</accession>
<evidence type="ECO:0000313" key="3">
    <source>
        <dbReference type="Proteomes" id="UP001489004"/>
    </source>
</evidence>
<dbReference type="EMBL" id="JALJOR010000015">
    <property type="protein sequence ID" value="KAK9805469.1"/>
    <property type="molecule type" value="Genomic_DNA"/>
</dbReference>
<keyword evidence="3" id="KW-1185">Reference proteome</keyword>
<feature type="compositionally biased region" description="Basic and acidic residues" evidence="1">
    <location>
        <begin position="31"/>
        <end position="40"/>
    </location>
</feature>
<feature type="region of interest" description="Disordered" evidence="1">
    <location>
        <begin position="115"/>
        <end position="146"/>
    </location>
</feature>